<dbReference type="Proteomes" id="UP001153620">
    <property type="component" value="Chromosome 4"/>
</dbReference>
<accession>A0A9N9WZ72</accession>
<dbReference type="AlphaFoldDB" id="A0A9N9WZ72"/>
<sequence>MPEKRRAVRGVFIYTYDDNYNGKEIEMHELNPQTFKKLISSKDYVGKSVAIKSAFNLISFFDGRCEATISCKPEIHECTERPCECTTTTTTSTTPRTTSTTPRTTSTTPRTTSTTPSTTSTTTTPSTTSTTTTPSTTSTTTTSTKRTTKTYIPPPGVSRQTYTRWAGSYRRYTGHYSFGYSWKPFTGGNSWRTRRYSSETTTTTERYRQKELKTEFNPIENN</sequence>
<evidence type="ECO:0000256" key="1">
    <source>
        <dbReference type="SAM" id="MobiDB-lite"/>
    </source>
</evidence>
<organism evidence="2 3">
    <name type="scientific">Chironomus riparius</name>
    <dbReference type="NCBI Taxonomy" id="315576"/>
    <lineage>
        <taxon>Eukaryota</taxon>
        <taxon>Metazoa</taxon>
        <taxon>Ecdysozoa</taxon>
        <taxon>Arthropoda</taxon>
        <taxon>Hexapoda</taxon>
        <taxon>Insecta</taxon>
        <taxon>Pterygota</taxon>
        <taxon>Neoptera</taxon>
        <taxon>Endopterygota</taxon>
        <taxon>Diptera</taxon>
        <taxon>Nematocera</taxon>
        <taxon>Chironomoidea</taxon>
        <taxon>Chironomidae</taxon>
        <taxon>Chironominae</taxon>
        <taxon>Chironomus</taxon>
    </lineage>
</organism>
<evidence type="ECO:0000313" key="3">
    <source>
        <dbReference type="Proteomes" id="UP001153620"/>
    </source>
</evidence>
<gene>
    <name evidence="2" type="ORF">CHIRRI_LOCUS14665</name>
</gene>
<feature type="region of interest" description="Disordered" evidence="1">
    <location>
        <begin position="85"/>
        <end position="156"/>
    </location>
</feature>
<reference evidence="2" key="2">
    <citation type="submission" date="2022-10" db="EMBL/GenBank/DDBJ databases">
        <authorList>
            <consortium name="ENA_rothamsted_submissions"/>
            <consortium name="culmorum"/>
            <person name="King R."/>
        </authorList>
    </citation>
    <scope>NUCLEOTIDE SEQUENCE</scope>
</reference>
<keyword evidence="3" id="KW-1185">Reference proteome</keyword>
<feature type="compositionally biased region" description="Low complexity" evidence="1">
    <location>
        <begin position="86"/>
        <end position="145"/>
    </location>
</feature>
<protein>
    <submittedName>
        <fullName evidence="2">Uncharacterized protein</fullName>
    </submittedName>
</protein>
<evidence type="ECO:0000313" key="2">
    <source>
        <dbReference type="EMBL" id="CAG9811858.1"/>
    </source>
</evidence>
<proteinExistence type="predicted"/>
<reference evidence="2" key="1">
    <citation type="submission" date="2022-01" db="EMBL/GenBank/DDBJ databases">
        <authorList>
            <person name="King R."/>
        </authorList>
    </citation>
    <scope>NUCLEOTIDE SEQUENCE</scope>
</reference>
<name>A0A9N9WZ72_9DIPT</name>
<dbReference type="EMBL" id="OU895880">
    <property type="protein sequence ID" value="CAG9811858.1"/>
    <property type="molecule type" value="Genomic_DNA"/>
</dbReference>